<evidence type="ECO:0000313" key="10">
    <source>
        <dbReference type="Proteomes" id="UP000253314"/>
    </source>
</evidence>
<dbReference type="InterPro" id="IPR039420">
    <property type="entry name" value="WalR-like"/>
</dbReference>
<gene>
    <name evidence="9" type="ORF">DS031_23015</name>
</gene>
<comment type="caution">
    <text evidence="9">The sequence shown here is derived from an EMBL/GenBank/DDBJ whole genome shotgun (WGS) entry which is preliminary data.</text>
</comment>
<dbReference type="InterPro" id="IPR013972">
    <property type="entry name" value="YcbB"/>
</dbReference>
<dbReference type="AlphaFoldDB" id="A0A366XMD1"/>
<protein>
    <submittedName>
        <fullName evidence="9">Transcriptional regulator</fullName>
    </submittedName>
</protein>
<evidence type="ECO:0000313" key="9">
    <source>
        <dbReference type="EMBL" id="RBW67292.1"/>
    </source>
</evidence>
<evidence type="ECO:0000256" key="7">
    <source>
        <dbReference type="SAM" id="Coils"/>
    </source>
</evidence>
<dbReference type="Pfam" id="PF08664">
    <property type="entry name" value="YcbB"/>
    <property type="match status" value="1"/>
</dbReference>
<evidence type="ECO:0000256" key="4">
    <source>
        <dbReference type="ARBA" id="ARBA00023125"/>
    </source>
</evidence>
<keyword evidence="5" id="KW-0804">Transcription</keyword>
<dbReference type="GO" id="GO:0032993">
    <property type="term" value="C:protein-DNA complex"/>
    <property type="evidence" value="ECO:0007669"/>
    <property type="project" value="TreeGrafter"/>
</dbReference>
<dbReference type="GO" id="GO:0005829">
    <property type="term" value="C:cytosol"/>
    <property type="evidence" value="ECO:0007669"/>
    <property type="project" value="TreeGrafter"/>
</dbReference>
<evidence type="ECO:0000256" key="6">
    <source>
        <dbReference type="PROSITE-ProRule" id="PRU00169"/>
    </source>
</evidence>
<keyword evidence="7" id="KW-0175">Coiled coil</keyword>
<feature type="domain" description="Response regulatory" evidence="8">
    <location>
        <begin position="2"/>
        <end position="118"/>
    </location>
</feature>
<dbReference type="InterPro" id="IPR011006">
    <property type="entry name" value="CheY-like_superfamily"/>
</dbReference>
<evidence type="ECO:0000256" key="5">
    <source>
        <dbReference type="ARBA" id="ARBA00023163"/>
    </source>
</evidence>
<dbReference type="SUPFAM" id="SSF52172">
    <property type="entry name" value="CheY-like"/>
    <property type="match status" value="1"/>
</dbReference>
<dbReference type="PROSITE" id="PS50110">
    <property type="entry name" value="RESPONSE_REGULATORY"/>
    <property type="match status" value="1"/>
</dbReference>
<keyword evidence="1 6" id="KW-0597">Phosphoprotein</keyword>
<dbReference type="Proteomes" id="UP000253314">
    <property type="component" value="Unassembled WGS sequence"/>
</dbReference>
<evidence type="ECO:0000256" key="2">
    <source>
        <dbReference type="ARBA" id="ARBA00023012"/>
    </source>
</evidence>
<dbReference type="OrthoDB" id="1684633at2"/>
<evidence type="ECO:0000256" key="1">
    <source>
        <dbReference type="ARBA" id="ARBA00022553"/>
    </source>
</evidence>
<dbReference type="PANTHER" id="PTHR48111:SF1">
    <property type="entry name" value="TWO-COMPONENT RESPONSE REGULATOR ORR33"/>
    <property type="match status" value="1"/>
</dbReference>
<dbReference type="InterPro" id="IPR001789">
    <property type="entry name" value="Sig_transdc_resp-reg_receiver"/>
</dbReference>
<evidence type="ECO:0000259" key="8">
    <source>
        <dbReference type="PROSITE" id="PS50110"/>
    </source>
</evidence>
<dbReference type="EMBL" id="QOCW01000044">
    <property type="protein sequence ID" value="RBW67292.1"/>
    <property type="molecule type" value="Genomic_DNA"/>
</dbReference>
<dbReference type="SMART" id="SM00448">
    <property type="entry name" value="REC"/>
    <property type="match status" value="1"/>
</dbReference>
<sequence>MRYFIVDDDPAIREMLAEIIEDGDLGEVVDERDDGSDIDADLLQVKKVDILLIDLLMPSRDGIETVRDLGSSFNGKVVMISQVESKELVGEAYSLGIEYYITKPINQLEVLNVLQKVNERVLLEKSIYNIQKSLSIFNAPKKHENLYIDKSIVTSGKVLLSELGIIGESGSKDLLDMLVYLFQHENETKSEDAFSSLKDIFECIISKRLETKAKSEDINREIKASEQRVRRAIHQALIHIASLGLTDYTNPTFEKYASKFFDYEQVRKKMMELQDKREVGSSHIRINTRKFIQMLYLEAKQWNG</sequence>
<accession>A0A366XMD1</accession>
<dbReference type="Gene3D" id="3.40.50.2300">
    <property type="match status" value="1"/>
</dbReference>
<dbReference type="GO" id="GO:0006355">
    <property type="term" value="P:regulation of DNA-templated transcription"/>
    <property type="evidence" value="ECO:0007669"/>
    <property type="project" value="TreeGrafter"/>
</dbReference>
<feature type="coiled-coil region" evidence="7">
    <location>
        <begin position="208"/>
        <end position="235"/>
    </location>
</feature>
<dbReference type="GO" id="GO:0000156">
    <property type="term" value="F:phosphorelay response regulator activity"/>
    <property type="evidence" value="ECO:0007669"/>
    <property type="project" value="TreeGrafter"/>
</dbReference>
<evidence type="ECO:0000256" key="3">
    <source>
        <dbReference type="ARBA" id="ARBA00023015"/>
    </source>
</evidence>
<dbReference type="PANTHER" id="PTHR48111">
    <property type="entry name" value="REGULATOR OF RPOS"/>
    <property type="match status" value="1"/>
</dbReference>
<feature type="modified residue" description="4-aspartylphosphate" evidence="6">
    <location>
        <position position="54"/>
    </location>
</feature>
<keyword evidence="4" id="KW-0238">DNA-binding</keyword>
<proteinExistence type="predicted"/>
<keyword evidence="2" id="KW-0902">Two-component regulatory system</keyword>
<keyword evidence="10" id="KW-1185">Reference proteome</keyword>
<name>A0A366XMD1_9BACI</name>
<keyword evidence="3" id="KW-0805">Transcription regulation</keyword>
<dbReference type="Pfam" id="PF00072">
    <property type="entry name" value="Response_reg"/>
    <property type="match status" value="1"/>
</dbReference>
<dbReference type="GO" id="GO:0000976">
    <property type="term" value="F:transcription cis-regulatory region binding"/>
    <property type="evidence" value="ECO:0007669"/>
    <property type="project" value="TreeGrafter"/>
</dbReference>
<organism evidence="9 10">
    <name type="scientific">Bacillus taeanensis</name>
    <dbReference type="NCBI Taxonomy" id="273032"/>
    <lineage>
        <taxon>Bacteria</taxon>
        <taxon>Bacillati</taxon>
        <taxon>Bacillota</taxon>
        <taxon>Bacilli</taxon>
        <taxon>Bacillales</taxon>
        <taxon>Bacillaceae</taxon>
        <taxon>Bacillus</taxon>
    </lineage>
</organism>
<dbReference type="RefSeq" id="WP_113808501.1">
    <property type="nucleotide sequence ID" value="NZ_QOCW01000044.1"/>
</dbReference>
<reference evidence="9 10" key="1">
    <citation type="submission" date="2018-07" db="EMBL/GenBank/DDBJ databases">
        <title>Lottiidibacillus patelloidae gen. nov., sp. nov., isolated from the intestinal tract of a marine limpet and the reclassification of B. taeanensis BH030017T, B. algicola KMM 3737T and B. hwajinpoensis SW-72T as genus Lottiidibacillus.</title>
        <authorList>
            <person name="Liu R."/>
            <person name="Huang Z."/>
        </authorList>
    </citation>
    <scope>NUCLEOTIDE SEQUENCE [LARGE SCALE GENOMIC DNA]</scope>
    <source>
        <strain evidence="9 10">BH030017</strain>
    </source>
</reference>